<dbReference type="EMBL" id="DS231704">
    <property type="protein sequence ID" value="KNB06691.1"/>
    <property type="molecule type" value="Genomic_DNA"/>
</dbReference>
<feature type="region of interest" description="Disordered" evidence="1">
    <location>
        <begin position="1"/>
        <end position="77"/>
    </location>
</feature>
<dbReference type="VEuPathDB" id="FungiDB:FOXG_19759"/>
<dbReference type="KEGG" id="fox:FOXG_19759"/>
<reference evidence="2" key="1">
    <citation type="submission" date="2007-04" db="EMBL/GenBank/DDBJ databases">
        <authorList>
            <consortium name="The Broad Institute Genome Sequencing Platform"/>
            <person name="Birren B."/>
            <person name="Lander E."/>
            <person name="Galagan J."/>
            <person name="Nusbaum C."/>
            <person name="Devon K."/>
            <person name="Ma L.-J."/>
            <person name="Jaffe D."/>
            <person name="Butler J."/>
            <person name="Alvarez P."/>
            <person name="Gnerre S."/>
            <person name="Grabherr M."/>
            <person name="Kleber M."/>
            <person name="Mauceli E."/>
            <person name="Brockman W."/>
            <person name="MacCallum I.A."/>
            <person name="Young S."/>
            <person name="LaButti K."/>
            <person name="DeCaprio D."/>
            <person name="Crawford M."/>
            <person name="Koehrsen M."/>
            <person name="Engels R."/>
            <person name="Montgomery P."/>
            <person name="Pearson M."/>
            <person name="Howarth C."/>
            <person name="Larson L."/>
            <person name="White J."/>
            <person name="O'Leary S."/>
            <person name="Kodira C."/>
            <person name="Zeng Q."/>
            <person name="Yandava C."/>
            <person name="Alvarado L."/>
            <person name="Kistler C."/>
            <person name="Shim W.-B."/>
            <person name="Kang S."/>
            <person name="Woloshuk C."/>
        </authorList>
    </citation>
    <scope>NUCLEOTIDE SEQUENCE</scope>
    <source>
        <strain evidence="2">4287</strain>
    </source>
</reference>
<dbReference type="Proteomes" id="UP000009097">
    <property type="component" value="Unassembled WGS sequence"/>
</dbReference>
<dbReference type="GeneID" id="28960465"/>
<organism evidence="2 3">
    <name type="scientific">Fusarium oxysporum f. sp. lycopersici (strain 4287 / CBS 123668 / FGSC 9935 / NRRL 34936)</name>
    <name type="common">Fusarium vascular wilt of tomato</name>
    <dbReference type="NCBI Taxonomy" id="426428"/>
    <lineage>
        <taxon>Eukaryota</taxon>
        <taxon>Fungi</taxon>
        <taxon>Dikarya</taxon>
        <taxon>Ascomycota</taxon>
        <taxon>Pezizomycotina</taxon>
        <taxon>Sordariomycetes</taxon>
        <taxon>Hypocreomycetidae</taxon>
        <taxon>Hypocreales</taxon>
        <taxon>Nectriaceae</taxon>
        <taxon>Fusarium</taxon>
        <taxon>Fusarium oxysporum species complex</taxon>
    </lineage>
</organism>
<proteinExistence type="predicted"/>
<dbReference type="RefSeq" id="XP_018244736.1">
    <property type="nucleotide sequence ID" value="XM_018400024.1"/>
</dbReference>
<sequence length="77" mass="8719">MPPSGRTISDMYHTEPSDDLLSIRRTESKRDAQPMGQNAPNQQGPNQGQRPPQQPQQNMNLQQMKMNQVSQQSQGSR</sequence>
<protein>
    <submittedName>
        <fullName evidence="2">Uncharacterized protein</fullName>
    </submittedName>
</protein>
<feature type="compositionally biased region" description="Basic and acidic residues" evidence="1">
    <location>
        <begin position="12"/>
        <end position="32"/>
    </location>
</feature>
<reference evidence="2" key="2">
    <citation type="journal article" date="2010" name="Nature">
        <title>Comparative genomics reveals mobile pathogenicity chromosomes in Fusarium.</title>
        <authorList>
            <person name="Ma L.J."/>
            <person name="van der Does H.C."/>
            <person name="Borkovich K.A."/>
            <person name="Coleman J.J."/>
            <person name="Daboussi M.J."/>
            <person name="Di Pietro A."/>
            <person name="Dufresne M."/>
            <person name="Freitag M."/>
            <person name="Grabherr M."/>
            <person name="Henrissat B."/>
            <person name="Houterman P.M."/>
            <person name="Kang S."/>
            <person name="Shim W.B."/>
            <person name="Woloshuk C."/>
            <person name="Xie X."/>
            <person name="Xu J.R."/>
            <person name="Antoniw J."/>
            <person name="Baker S.E."/>
            <person name="Bluhm B.H."/>
            <person name="Breakspear A."/>
            <person name="Brown D.W."/>
            <person name="Butchko R.A."/>
            <person name="Chapman S."/>
            <person name="Coulson R."/>
            <person name="Coutinho P.M."/>
            <person name="Danchin E.G."/>
            <person name="Diener A."/>
            <person name="Gale L.R."/>
            <person name="Gardiner D.M."/>
            <person name="Goff S."/>
            <person name="Hammond-Kosack K.E."/>
            <person name="Hilburn K."/>
            <person name="Hua-Van A."/>
            <person name="Jonkers W."/>
            <person name="Kazan K."/>
            <person name="Kodira C.D."/>
            <person name="Koehrsen M."/>
            <person name="Kumar L."/>
            <person name="Lee Y.H."/>
            <person name="Li L."/>
            <person name="Manners J.M."/>
            <person name="Miranda-Saavedra D."/>
            <person name="Mukherjee M."/>
            <person name="Park G."/>
            <person name="Park J."/>
            <person name="Park S.Y."/>
            <person name="Proctor R.H."/>
            <person name="Regev A."/>
            <person name="Ruiz-Roldan M.C."/>
            <person name="Sain D."/>
            <person name="Sakthikumar S."/>
            <person name="Sykes S."/>
            <person name="Schwartz D.C."/>
            <person name="Turgeon B.G."/>
            <person name="Wapinski I."/>
            <person name="Yoder O."/>
            <person name="Young S."/>
            <person name="Zeng Q."/>
            <person name="Zhou S."/>
            <person name="Galagan J."/>
            <person name="Cuomo C.A."/>
            <person name="Kistler H.C."/>
            <person name="Rep M."/>
        </authorList>
    </citation>
    <scope>NUCLEOTIDE SEQUENCE [LARGE SCALE GENOMIC DNA]</scope>
    <source>
        <strain evidence="2">4287</strain>
    </source>
</reference>
<evidence type="ECO:0000313" key="3">
    <source>
        <dbReference type="Proteomes" id="UP000009097"/>
    </source>
</evidence>
<name>A0A0J9V781_FUSO4</name>
<evidence type="ECO:0000256" key="1">
    <source>
        <dbReference type="SAM" id="MobiDB-lite"/>
    </source>
</evidence>
<evidence type="ECO:0000313" key="2">
    <source>
        <dbReference type="EMBL" id="KNB06691.1"/>
    </source>
</evidence>
<gene>
    <name evidence="2" type="ORF">FOXG_19759</name>
</gene>
<dbReference type="AlphaFoldDB" id="A0A0J9V781"/>
<accession>A0A0J9V781</accession>
<feature type="compositionally biased region" description="Low complexity" evidence="1">
    <location>
        <begin position="33"/>
        <end position="68"/>
    </location>
</feature>